<dbReference type="SMART" id="SM00580">
    <property type="entry name" value="PUG"/>
    <property type="match status" value="1"/>
</dbReference>
<evidence type="ECO:0000256" key="12">
    <source>
        <dbReference type="ARBA" id="ARBA00022824"/>
    </source>
</evidence>
<dbReference type="GO" id="GO:1990604">
    <property type="term" value="C:IRE1-TRAF2-ASK1 complex"/>
    <property type="evidence" value="ECO:0007669"/>
    <property type="project" value="TreeGrafter"/>
</dbReference>
<protein>
    <recommendedName>
        <fullName evidence="3">non-specific serine/threonine protein kinase</fullName>
        <ecNumber evidence="3">2.7.11.1</ecNumber>
    </recommendedName>
</protein>
<keyword evidence="13" id="KW-0067">ATP-binding</keyword>
<evidence type="ECO:0000259" key="21">
    <source>
        <dbReference type="PROSITE" id="PS51392"/>
    </source>
</evidence>
<dbReference type="Gene3D" id="3.30.200.20">
    <property type="entry name" value="Phosphorylase Kinase, domain 1"/>
    <property type="match status" value="1"/>
</dbReference>
<proteinExistence type="evidence at transcript level"/>
<feature type="compositionally biased region" description="Polar residues" evidence="19">
    <location>
        <begin position="1356"/>
        <end position="1368"/>
    </location>
</feature>
<feature type="domain" description="KEN" evidence="21">
    <location>
        <begin position="874"/>
        <end position="1002"/>
    </location>
</feature>
<feature type="non-terminal residue" evidence="22">
    <location>
        <position position="1"/>
    </location>
</feature>
<dbReference type="InterPro" id="IPR018391">
    <property type="entry name" value="PQQ_b-propeller_rpt"/>
</dbReference>
<dbReference type="Pfam" id="PF00069">
    <property type="entry name" value="Pkinase"/>
    <property type="match status" value="1"/>
</dbReference>
<keyword evidence="8" id="KW-0732">Signal</keyword>
<dbReference type="InterPro" id="IPR002372">
    <property type="entry name" value="PQQ_rpt_dom"/>
</dbReference>
<accession>L7MLU3</accession>
<comment type="catalytic activity">
    <reaction evidence="17">
        <text>L-threonyl-[protein] + ATP = O-phospho-L-threonyl-[protein] + ADP + H(+)</text>
        <dbReference type="Rhea" id="RHEA:46608"/>
        <dbReference type="Rhea" id="RHEA-COMP:11060"/>
        <dbReference type="Rhea" id="RHEA-COMP:11605"/>
        <dbReference type="ChEBI" id="CHEBI:15378"/>
        <dbReference type="ChEBI" id="CHEBI:30013"/>
        <dbReference type="ChEBI" id="CHEBI:30616"/>
        <dbReference type="ChEBI" id="CHEBI:61977"/>
        <dbReference type="ChEBI" id="CHEBI:456216"/>
        <dbReference type="EC" id="2.7.11.1"/>
    </reaction>
</comment>
<evidence type="ECO:0000256" key="6">
    <source>
        <dbReference type="ARBA" id="ARBA00022679"/>
    </source>
</evidence>
<dbReference type="InterPro" id="IPR010513">
    <property type="entry name" value="KEN_dom"/>
</dbReference>
<feature type="domain" description="Protein kinase" evidence="20">
    <location>
        <begin position="614"/>
        <end position="871"/>
    </location>
</feature>
<dbReference type="Gene3D" id="1.20.1440.180">
    <property type="entry name" value="KEN domain"/>
    <property type="match status" value="1"/>
</dbReference>
<dbReference type="Pfam" id="PF06479">
    <property type="entry name" value="Ribonuc_2-5A"/>
    <property type="match status" value="1"/>
</dbReference>
<dbReference type="Gene3D" id="2.130.10.10">
    <property type="entry name" value="YVTN repeat-like/Quinoprotein amine dehydrogenase"/>
    <property type="match status" value="1"/>
</dbReference>
<evidence type="ECO:0000256" key="16">
    <source>
        <dbReference type="ARBA" id="ARBA00023268"/>
    </source>
</evidence>
<reference evidence="22" key="2">
    <citation type="journal article" date="2015" name="J. Proteomics">
        <title>Sexual differences in the sialomes of the zebra tick, Rhipicephalus pulchellus.</title>
        <authorList>
            <person name="Tan A.W."/>
            <person name="Francischetti I.M."/>
            <person name="Slovak M."/>
            <person name="Kini R.M."/>
            <person name="Ribeiro J.M."/>
        </authorList>
    </citation>
    <scope>NUCLEOTIDE SEQUENCE</scope>
    <source>
        <tissue evidence="22">Salivary gland</tissue>
    </source>
</reference>
<keyword evidence="15" id="KW-0472">Membrane</keyword>
<comment type="catalytic activity">
    <reaction evidence="18">
        <text>L-seryl-[protein] + ATP = O-phospho-L-seryl-[protein] + ADP + H(+)</text>
        <dbReference type="Rhea" id="RHEA:17989"/>
        <dbReference type="Rhea" id="RHEA-COMP:9863"/>
        <dbReference type="Rhea" id="RHEA-COMP:11604"/>
        <dbReference type="ChEBI" id="CHEBI:15378"/>
        <dbReference type="ChEBI" id="CHEBI:29999"/>
        <dbReference type="ChEBI" id="CHEBI:30616"/>
        <dbReference type="ChEBI" id="CHEBI:83421"/>
        <dbReference type="ChEBI" id="CHEBI:456216"/>
        <dbReference type="EC" id="2.7.11.1"/>
    </reaction>
</comment>
<keyword evidence="12" id="KW-0256">Endoplasmic reticulum</keyword>
<dbReference type="PANTHER" id="PTHR13954">
    <property type="entry name" value="IRE1-RELATED"/>
    <property type="match status" value="1"/>
</dbReference>
<evidence type="ECO:0000256" key="14">
    <source>
        <dbReference type="ARBA" id="ARBA00022989"/>
    </source>
</evidence>
<evidence type="ECO:0000256" key="10">
    <source>
        <dbReference type="ARBA" id="ARBA00022777"/>
    </source>
</evidence>
<sequence length="1466" mass="163588">VAHEGSRNQRQETRSIRRAKRTRDRLTLSLLWEHGLAFADMLLLRPRIVRPSVAALLQLLLVAVLPAICAVHADRGDSEAWAGEKPTEKDDRHLAIVEPLILVSTLDGTLHAVEKKSGSIRWSRKEEPVLKVPADVSKRTSFLPDPKDGSLYIYGFGETSGEDAIKKLPFTIPELVSASPCRSTDGILYTGQKLDVWFAIDMFTGDKLETISFHGSDKVCPVSYEKAIFVGRTEFQIAMYDSKTGEKRWNASFFDYAAQTAPDLAKDYDLAHFTSSESGRVLTFNKDTGDFLWERELGSPVVAVYDVGEEGTLRRLPFTPVAHRTLEDITGRLKRSSWNKNLLEPSQHTTLYPALYVGEHAKASYALAALVDKNMPVMMSRDRRIPLLEGPASSAGRATGATPDDFESSGSEAKKRSFVSGYYEYPNTMVAVLFSRLQIGYRRPPQSEDPGGRHIRDQRDVPSEEMHVEERVISTKDSDDLRQGGLEWEIGDDGKSWRPLPFFNRKRDEWGNREAGRTRGPGAPRQRRRRADASTETMPWPPEDTLLSTLGQVTWLQVALVILLGSMAAAVAYLYPQAREYQRSSRSGNLRVSGGSQILEVTEDGVCHVGKISFDTRDVIGRGCNGTFVFKGTFEKRPVAVKRILPDCISLASREVDLLRESDEHPNVVRYFCMEEDRQFCYIALELCEATLQDYVERPDSDDWGHLEPATLLHQASSGLHHLHMLDIVHRDVKPHNVLISRRNAAGEAKAMISDFGLCKKLSHGRLSFSRKSGITGTDGWIAPEMLSGQGRATKAVDVFSLGCVFYYVLSGGRHPFGDTLERQANIKHGRHNLLDVGTNGPLGQSLIEQMLHTDPQERPSVSAVVMHPVFWGPKRQLDFFQDVSDRIEKEPPDSAVVRRLERGGFEVVRGDWRDHITEELQKDLRKYRTYKGHSVRDLLRAMRNKKHHYRELPEALQSELGTIPEEFVGYFTSRFPLLLPHTYLAMQEWRTEPTLRPYYAHDGSAELRPSQAHQPPLQGGPSFPWQWRRRKADATKPKDGERGEDAAVASGVESTAPRGSLPDSMDPGLTSSQSADSVKEHRRRSPRRSSPNGAWCVDNADTKPQVLETIPSGEYLESTKAAISDNLAQAKELYTADVGAGAKRASLDVPRDDIGRLSDSSGSPKRRSSSRDTNWRSRSPVTDGERRDSDRDTDGRYARGDTADSDNSLRHTRRSSVSPKPTRSNRKHRSPSHNTNWRSRSPSVVAESRQLESRDGSTVQGGATSGAAELRRALDKHANISPRSIETDERRSSPIRSANWRSPSPAVSKKREDLQESPDKSPNFQESPKRSVANATPYSRETLADGAAVAEVSSDETITSKTAANSSKEPVIQVGDKYLAADLEKAWNGDFSPESKDVADGPTWQRPADIAKDVVEWQTVVRLRRQPPPEQPVQQAVTVLTPRRRSFSAGEAGGKVFATVVVKRS</sequence>
<dbReference type="GO" id="GO:0004521">
    <property type="term" value="F:RNA endonuclease activity"/>
    <property type="evidence" value="ECO:0007669"/>
    <property type="project" value="InterPro"/>
</dbReference>
<keyword evidence="9" id="KW-0547">Nucleotide-binding</keyword>
<keyword evidence="5" id="KW-0597">Phosphoprotein</keyword>
<evidence type="ECO:0000256" key="3">
    <source>
        <dbReference type="ARBA" id="ARBA00012513"/>
    </source>
</evidence>
<evidence type="ECO:0000256" key="19">
    <source>
        <dbReference type="SAM" id="MobiDB-lite"/>
    </source>
</evidence>
<keyword evidence="7" id="KW-0812">Transmembrane</keyword>
<keyword evidence="4" id="KW-0723">Serine/threonine-protein kinase</keyword>
<feature type="compositionally biased region" description="Polar residues" evidence="19">
    <location>
        <begin position="1233"/>
        <end position="1243"/>
    </location>
</feature>
<dbReference type="GO" id="GO:0070059">
    <property type="term" value="P:intrinsic apoptotic signaling pathway in response to endoplasmic reticulum stress"/>
    <property type="evidence" value="ECO:0007669"/>
    <property type="project" value="TreeGrafter"/>
</dbReference>
<evidence type="ECO:0000256" key="15">
    <source>
        <dbReference type="ARBA" id="ARBA00023136"/>
    </source>
</evidence>
<dbReference type="Gene3D" id="1.10.510.10">
    <property type="entry name" value="Transferase(Phosphotransferase) domain 1"/>
    <property type="match status" value="1"/>
</dbReference>
<dbReference type="FunFam" id="3.30.200.20:FF:000077">
    <property type="entry name" value="Putative Serine/threonine-protein kinase/endoribonuclease IRE1"/>
    <property type="match status" value="1"/>
</dbReference>
<evidence type="ECO:0000256" key="11">
    <source>
        <dbReference type="ARBA" id="ARBA00022801"/>
    </source>
</evidence>
<evidence type="ECO:0000259" key="20">
    <source>
        <dbReference type="PROSITE" id="PS50011"/>
    </source>
</evidence>
<dbReference type="CDD" id="cd10422">
    <property type="entry name" value="RNase_Ire1"/>
    <property type="match status" value="1"/>
</dbReference>
<feature type="compositionally biased region" description="Basic and acidic residues" evidence="19">
    <location>
        <begin position="1184"/>
        <end position="1203"/>
    </location>
</feature>
<comment type="cofactor">
    <cofactor evidence="1">
        <name>Mg(2+)</name>
        <dbReference type="ChEBI" id="CHEBI:18420"/>
    </cofactor>
</comment>
<feature type="region of interest" description="Disordered" evidence="19">
    <location>
        <begin position="1152"/>
        <end position="1368"/>
    </location>
</feature>
<dbReference type="GO" id="GO:0010468">
    <property type="term" value="P:regulation of gene expression"/>
    <property type="evidence" value="ECO:0007669"/>
    <property type="project" value="UniProtKB-ARBA"/>
</dbReference>
<dbReference type="PROSITE" id="PS51392">
    <property type="entry name" value="KEN"/>
    <property type="match status" value="1"/>
</dbReference>
<feature type="region of interest" description="Disordered" evidence="19">
    <location>
        <begin position="1006"/>
        <end position="1101"/>
    </location>
</feature>
<organism evidence="22">
    <name type="scientific">Rhipicephalus pulchellus</name>
    <name type="common">Yellow backed tick</name>
    <name type="synonym">Dermacentor pulchellus</name>
    <dbReference type="NCBI Taxonomy" id="72859"/>
    <lineage>
        <taxon>Eukaryota</taxon>
        <taxon>Metazoa</taxon>
        <taxon>Ecdysozoa</taxon>
        <taxon>Arthropoda</taxon>
        <taxon>Chelicerata</taxon>
        <taxon>Arachnida</taxon>
        <taxon>Acari</taxon>
        <taxon>Parasitiformes</taxon>
        <taxon>Ixodida</taxon>
        <taxon>Ixodoidea</taxon>
        <taxon>Ixodidae</taxon>
        <taxon>Rhipicephalinae</taxon>
        <taxon>Rhipicephalus</taxon>
        <taxon>Rhipicephalus</taxon>
    </lineage>
</organism>
<evidence type="ECO:0000256" key="5">
    <source>
        <dbReference type="ARBA" id="ARBA00022553"/>
    </source>
</evidence>
<dbReference type="EC" id="2.7.11.1" evidence="3"/>
<feature type="compositionally biased region" description="Basic and acidic residues" evidence="19">
    <location>
        <begin position="1033"/>
        <end position="1046"/>
    </location>
</feature>
<dbReference type="FunFam" id="1.20.1440.180:FF:000001">
    <property type="entry name" value="Serine/threonine-protein kinase/endoribonuclease IRE1"/>
    <property type="match status" value="1"/>
</dbReference>
<dbReference type="InterPro" id="IPR008271">
    <property type="entry name" value="Ser/Thr_kinase_AS"/>
</dbReference>
<feature type="compositionally biased region" description="Basic and acidic residues" evidence="19">
    <location>
        <begin position="1310"/>
        <end position="1320"/>
    </location>
</feature>
<dbReference type="CDD" id="cd13982">
    <property type="entry name" value="STKc_IRE1"/>
    <property type="match status" value="1"/>
</dbReference>
<dbReference type="InterPro" id="IPR038357">
    <property type="entry name" value="KEN_sf"/>
</dbReference>
<dbReference type="PROSITE" id="PS50011">
    <property type="entry name" value="PROTEIN_KINASE_DOM"/>
    <property type="match status" value="1"/>
</dbReference>
<dbReference type="GO" id="GO:0016787">
    <property type="term" value="F:hydrolase activity"/>
    <property type="evidence" value="ECO:0007669"/>
    <property type="project" value="UniProtKB-KW"/>
</dbReference>
<dbReference type="Pfam" id="PF13360">
    <property type="entry name" value="PQQ_2"/>
    <property type="match status" value="1"/>
</dbReference>
<evidence type="ECO:0000256" key="9">
    <source>
        <dbReference type="ARBA" id="ARBA00022741"/>
    </source>
</evidence>
<feature type="region of interest" description="Disordered" evidence="19">
    <location>
        <begin position="442"/>
        <end position="478"/>
    </location>
</feature>
<dbReference type="GO" id="GO:0036498">
    <property type="term" value="P:IRE1-mediated unfolded protein response"/>
    <property type="evidence" value="ECO:0007669"/>
    <property type="project" value="TreeGrafter"/>
</dbReference>
<evidence type="ECO:0000256" key="1">
    <source>
        <dbReference type="ARBA" id="ARBA00001946"/>
    </source>
</evidence>
<keyword evidence="10" id="KW-0418">Kinase</keyword>
<dbReference type="GO" id="GO:0006397">
    <property type="term" value="P:mRNA processing"/>
    <property type="evidence" value="ECO:0007669"/>
    <property type="project" value="InterPro"/>
</dbReference>
<dbReference type="PROSITE" id="PS00108">
    <property type="entry name" value="PROTEIN_KINASE_ST"/>
    <property type="match status" value="1"/>
</dbReference>
<dbReference type="GO" id="GO:0005524">
    <property type="term" value="F:ATP binding"/>
    <property type="evidence" value="ECO:0007669"/>
    <property type="project" value="UniProtKB-KW"/>
</dbReference>
<dbReference type="GO" id="GO:0080090">
    <property type="term" value="P:regulation of primary metabolic process"/>
    <property type="evidence" value="ECO:0007669"/>
    <property type="project" value="UniProtKB-ARBA"/>
</dbReference>
<feature type="compositionally biased region" description="Basic and acidic residues" evidence="19">
    <location>
        <begin position="450"/>
        <end position="478"/>
    </location>
</feature>
<dbReference type="PANTHER" id="PTHR13954:SF6">
    <property type="entry name" value="NON-SPECIFIC SERINE_THREONINE PROTEIN KINASE"/>
    <property type="match status" value="1"/>
</dbReference>
<dbReference type="InterPro" id="IPR045133">
    <property type="entry name" value="IRE1/2-like"/>
</dbReference>
<evidence type="ECO:0000256" key="8">
    <source>
        <dbReference type="ARBA" id="ARBA00022729"/>
    </source>
</evidence>
<reference evidence="22" key="1">
    <citation type="submission" date="2012-11" db="EMBL/GenBank/DDBJ databases">
        <authorList>
            <person name="Lucero-Rivera Y.E."/>
            <person name="Tovar-Ramirez D."/>
        </authorList>
    </citation>
    <scope>NUCLEOTIDE SEQUENCE</scope>
    <source>
        <tissue evidence="22">Salivary gland</tissue>
    </source>
</reference>
<feature type="region of interest" description="Disordered" evidence="19">
    <location>
        <begin position="388"/>
        <end position="411"/>
    </location>
</feature>
<dbReference type="GO" id="GO:0004674">
    <property type="term" value="F:protein serine/threonine kinase activity"/>
    <property type="evidence" value="ECO:0007669"/>
    <property type="project" value="UniProtKB-KW"/>
</dbReference>
<dbReference type="SMART" id="SM00220">
    <property type="entry name" value="S_TKc"/>
    <property type="match status" value="1"/>
</dbReference>
<feature type="compositionally biased region" description="Basic and acidic residues" evidence="19">
    <location>
        <begin position="1270"/>
        <end position="1279"/>
    </location>
</feature>
<dbReference type="InterPro" id="IPR011047">
    <property type="entry name" value="Quinoprotein_ADH-like_sf"/>
</dbReference>
<name>L7MLU3_RHIPC</name>
<comment type="subcellular location">
    <subcellularLocation>
        <location evidence="2">Endoplasmic reticulum membrane</location>
        <topology evidence="2">Single-pass type I membrane protein</topology>
    </subcellularLocation>
</comment>
<feature type="region of interest" description="Disordered" evidence="19">
    <location>
        <begin position="508"/>
        <end position="543"/>
    </location>
</feature>
<evidence type="ECO:0000256" key="17">
    <source>
        <dbReference type="ARBA" id="ARBA00047899"/>
    </source>
</evidence>
<keyword evidence="14" id="KW-1133">Transmembrane helix</keyword>
<dbReference type="InterPro" id="IPR011009">
    <property type="entry name" value="Kinase-like_dom_sf"/>
</dbReference>
<dbReference type="InterPro" id="IPR015943">
    <property type="entry name" value="WD40/YVTN_repeat-like_dom_sf"/>
</dbReference>
<keyword evidence="11" id="KW-0378">Hydrolase</keyword>
<dbReference type="SMART" id="SM00564">
    <property type="entry name" value="PQQ"/>
    <property type="match status" value="4"/>
</dbReference>
<dbReference type="CDD" id="cd09769">
    <property type="entry name" value="Luminal_IRE1"/>
    <property type="match status" value="1"/>
</dbReference>
<dbReference type="SUPFAM" id="SSF56112">
    <property type="entry name" value="Protein kinase-like (PK-like)"/>
    <property type="match status" value="1"/>
</dbReference>
<dbReference type="EMBL" id="GACK01000875">
    <property type="protein sequence ID" value="JAA64159.1"/>
    <property type="molecule type" value="mRNA"/>
</dbReference>
<evidence type="ECO:0000256" key="7">
    <source>
        <dbReference type="ARBA" id="ARBA00022692"/>
    </source>
</evidence>
<evidence type="ECO:0000313" key="22">
    <source>
        <dbReference type="EMBL" id="JAA64159.1"/>
    </source>
</evidence>
<evidence type="ECO:0000256" key="2">
    <source>
        <dbReference type="ARBA" id="ARBA00004115"/>
    </source>
</evidence>
<dbReference type="GO" id="GO:0051082">
    <property type="term" value="F:unfolded protein binding"/>
    <property type="evidence" value="ECO:0007669"/>
    <property type="project" value="TreeGrafter"/>
</dbReference>
<keyword evidence="6" id="KW-0808">Transferase</keyword>
<dbReference type="InterPro" id="IPR000719">
    <property type="entry name" value="Prot_kinase_dom"/>
</dbReference>
<evidence type="ECO:0000256" key="13">
    <source>
        <dbReference type="ARBA" id="ARBA00022840"/>
    </source>
</evidence>
<feature type="compositionally biased region" description="Basic and acidic residues" evidence="19">
    <location>
        <begin position="508"/>
        <end position="517"/>
    </location>
</feature>
<dbReference type="SUPFAM" id="SSF50998">
    <property type="entry name" value="Quinoprotein alcohol dehydrogenase-like"/>
    <property type="match status" value="1"/>
</dbReference>
<evidence type="ECO:0000256" key="4">
    <source>
        <dbReference type="ARBA" id="ARBA00022527"/>
    </source>
</evidence>
<evidence type="ECO:0000256" key="18">
    <source>
        <dbReference type="ARBA" id="ARBA00048679"/>
    </source>
</evidence>
<keyword evidence="16" id="KW-0511">Multifunctional enzyme</keyword>